<comment type="caution">
    <text evidence="1">The sequence shown here is derived from an EMBL/GenBank/DDBJ whole genome shotgun (WGS) entry which is preliminary data.</text>
</comment>
<dbReference type="EMBL" id="SRZB01000010">
    <property type="protein sequence ID" value="TGX99120.1"/>
    <property type="molecule type" value="Genomic_DNA"/>
</dbReference>
<organism evidence="1 2">
    <name type="scientific">Hominisplanchenecus murintestinalis</name>
    <dbReference type="NCBI Taxonomy" id="2941517"/>
    <lineage>
        <taxon>Bacteria</taxon>
        <taxon>Bacillati</taxon>
        <taxon>Bacillota</taxon>
        <taxon>Clostridia</taxon>
        <taxon>Lachnospirales</taxon>
        <taxon>Lachnospiraceae</taxon>
        <taxon>Hominisplanchenecus</taxon>
    </lineage>
</organism>
<name>A0AC61R0N5_9FIRM</name>
<keyword evidence="2" id="KW-1185">Reference proteome</keyword>
<accession>A0AC61R0N5</accession>
<gene>
    <name evidence="1" type="ORF">E5357_06750</name>
</gene>
<reference evidence="1" key="1">
    <citation type="submission" date="2019-04" db="EMBL/GenBank/DDBJ databases">
        <title>Microbes associate with the intestines of laboratory mice.</title>
        <authorList>
            <person name="Navarre W."/>
            <person name="Wong E."/>
            <person name="Huang K."/>
            <person name="Tropini C."/>
            <person name="Ng K."/>
            <person name="Yu B."/>
        </authorList>
    </citation>
    <scope>NUCLEOTIDE SEQUENCE</scope>
    <source>
        <strain evidence="1">NM72_1-8</strain>
    </source>
</reference>
<evidence type="ECO:0000313" key="2">
    <source>
        <dbReference type="Proteomes" id="UP000307720"/>
    </source>
</evidence>
<evidence type="ECO:0000313" key="1">
    <source>
        <dbReference type="EMBL" id="TGX99120.1"/>
    </source>
</evidence>
<proteinExistence type="predicted"/>
<protein>
    <submittedName>
        <fullName evidence="1">Uncharacterized protein</fullName>
    </submittedName>
</protein>
<sequence length="112" mass="12827">MKIFKKAGAGIMAALLLTANLSMPVMAHGHGNCHRTSYCDGSGYYNENGYCDGSSYRNTNTSRAKTKRTYCSYHETFHKTKKSCKNYCKKHKTTHYNGKRHSLKKHHSNHHR</sequence>
<dbReference type="Proteomes" id="UP000307720">
    <property type="component" value="Unassembled WGS sequence"/>
</dbReference>